<comment type="caution">
    <text evidence="2">The sequence shown here is derived from an EMBL/GenBank/DDBJ whole genome shotgun (WGS) entry which is preliminary data.</text>
</comment>
<sequence length="110" mass="12027">MFEIKVAPSVMKTLHHYHHLYDFVSFTSKGPDGKFTIRRPPGALGIDTVGGVRVPATFCGTFGFRPSYGAVSNMGTIPVSSSLNTIDETVAFTLSFPEQKTGFIKFHTIL</sequence>
<dbReference type="PANTHER" id="PTHR46310">
    <property type="entry name" value="AMIDASE 1"/>
    <property type="match status" value="1"/>
</dbReference>
<evidence type="ECO:0000313" key="2">
    <source>
        <dbReference type="EMBL" id="KAK6925296.1"/>
    </source>
</evidence>
<proteinExistence type="predicted"/>
<gene>
    <name evidence="2" type="ORF">RJ641_009622</name>
</gene>
<evidence type="ECO:0000259" key="1">
    <source>
        <dbReference type="Pfam" id="PF01425"/>
    </source>
</evidence>
<organism evidence="2 3">
    <name type="scientific">Dillenia turbinata</name>
    <dbReference type="NCBI Taxonomy" id="194707"/>
    <lineage>
        <taxon>Eukaryota</taxon>
        <taxon>Viridiplantae</taxon>
        <taxon>Streptophyta</taxon>
        <taxon>Embryophyta</taxon>
        <taxon>Tracheophyta</taxon>
        <taxon>Spermatophyta</taxon>
        <taxon>Magnoliopsida</taxon>
        <taxon>eudicotyledons</taxon>
        <taxon>Gunneridae</taxon>
        <taxon>Pentapetalae</taxon>
        <taxon>Dilleniales</taxon>
        <taxon>Dilleniaceae</taxon>
        <taxon>Dillenia</taxon>
    </lineage>
</organism>
<dbReference type="Gene3D" id="3.90.1300.10">
    <property type="entry name" value="Amidase signature (AS) domain"/>
    <property type="match status" value="1"/>
</dbReference>
<protein>
    <submittedName>
        <fullName evidence="2">Amidase signature domain</fullName>
    </submittedName>
</protein>
<dbReference type="InterPro" id="IPR023631">
    <property type="entry name" value="Amidase_dom"/>
</dbReference>
<reference evidence="2 3" key="1">
    <citation type="submission" date="2023-12" db="EMBL/GenBank/DDBJ databases">
        <title>A high-quality genome assembly for Dillenia turbinata (Dilleniales).</title>
        <authorList>
            <person name="Chanderbali A."/>
        </authorList>
    </citation>
    <scope>NUCLEOTIDE SEQUENCE [LARGE SCALE GENOMIC DNA]</scope>
    <source>
        <strain evidence="2">LSX21</strain>
        <tissue evidence="2">Leaf</tissue>
    </source>
</reference>
<accession>A0AAN8V879</accession>
<dbReference type="AlphaFoldDB" id="A0AAN8V879"/>
<dbReference type="Proteomes" id="UP001370490">
    <property type="component" value="Unassembled WGS sequence"/>
</dbReference>
<keyword evidence="3" id="KW-1185">Reference proteome</keyword>
<dbReference type="SUPFAM" id="SSF75304">
    <property type="entry name" value="Amidase signature (AS) enzymes"/>
    <property type="match status" value="1"/>
</dbReference>
<dbReference type="InterPro" id="IPR036928">
    <property type="entry name" value="AS_sf"/>
</dbReference>
<dbReference type="Pfam" id="PF01425">
    <property type="entry name" value="Amidase"/>
    <property type="match status" value="1"/>
</dbReference>
<dbReference type="PANTHER" id="PTHR46310:SF5">
    <property type="entry name" value="OUTER ENVELOPE PROTEIN 64, CHLOROPLASTIC"/>
    <property type="match status" value="1"/>
</dbReference>
<name>A0AAN8V879_9MAGN</name>
<dbReference type="EMBL" id="JBAMMX010000016">
    <property type="protein sequence ID" value="KAK6925296.1"/>
    <property type="molecule type" value="Genomic_DNA"/>
</dbReference>
<feature type="domain" description="Amidase" evidence="1">
    <location>
        <begin position="41"/>
        <end position="86"/>
    </location>
</feature>
<evidence type="ECO:0000313" key="3">
    <source>
        <dbReference type="Proteomes" id="UP001370490"/>
    </source>
</evidence>